<feature type="compositionally biased region" description="Basic and acidic residues" evidence="1">
    <location>
        <begin position="461"/>
        <end position="470"/>
    </location>
</feature>
<comment type="caution">
    <text evidence="4">The sequence shown here is derived from an EMBL/GenBank/DDBJ whole genome shotgun (WGS) entry which is preliminary data.</text>
</comment>
<keyword evidence="2" id="KW-0732">Signal</keyword>
<name>A0A0K9NVP7_ZOSMR</name>
<evidence type="ECO:0000313" key="4">
    <source>
        <dbReference type="EMBL" id="KMZ60703.1"/>
    </source>
</evidence>
<organism evidence="4 5">
    <name type="scientific">Zostera marina</name>
    <name type="common">Eelgrass</name>
    <dbReference type="NCBI Taxonomy" id="29655"/>
    <lineage>
        <taxon>Eukaryota</taxon>
        <taxon>Viridiplantae</taxon>
        <taxon>Streptophyta</taxon>
        <taxon>Embryophyta</taxon>
        <taxon>Tracheophyta</taxon>
        <taxon>Spermatophyta</taxon>
        <taxon>Magnoliopsida</taxon>
        <taxon>Liliopsida</taxon>
        <taxon>Zosteraceae</taxon>
        <taxon>Zostera</taxon>
    </lineage>
</organism>
<reference evidence="5" key="1">
    <citation type="journal article" date="2016" name="Nature">
        <title>The genome of the seagrass Zostera marina reveals angiosperm adaptation to the sea.</title>
        <authorList>
            <person name="Olsen J.L."/>
            <person name="Rouze P."/>
            <person name="Verhelst B."/>
            <person name="Lin Y.-C."/>
            <person name="Bayer T."/>
            <person name="Collen J."/>
            <person name="Dattolo E."/>
            <person name="De Paoli E."/>
            <person name="Dittami S."/>
            <person name="Maumus F."/>
            <person name="Michel G."/>
            <person name="Kersting A."/>
            <person name="Lauritano C."/>
            <person name="Lohaus R."/>
            <person name="Toepel M."/>
            <person name="Tonon T."/>
            <person name="Vanneste K."/>
            <person name="Amirebrahimi M."/>
            <person name="Brakel J."/>
            <person name="Bostroem C."/>
            <person name="Chovatia M."/>
            <person name="Grimwood J."/>
            <person name="Jenkins J.W."/>
            <person name="Jueterbock A."/>
            <person name="Mraz A."/>
            <person name="Stam W.T."/>
            <person name="Tice H."/>
            <person name="Bornberg-Bauer E."/>
            <person name="Green P.J."/>
            <person name="Pearson G.A."/>
            <person name="Procaccini G."/>
            <person name="Duarte C.M."/>
            <person name="Schmutz J."/>
            <person name="Reusch T.B.H."/>
            <person name="Van de Peer Y."/>
        </authorList>
    </citation>
    <scope>NUCLEOTIDE SEQUENCE [LARGE SCALE GENOMIC DNA]</scope>
    <source>
        <strain evidence="5">cv. Finnish</strain>
    </source>
</reference>
<dbReference type="Proteomes" id="UP000036987">
    <property type="component" value="Unassembled WGS sequence"/>
</dbReference>
<dbReference type="EMBL" id="LFYR01001587">
    <property type="protein sequence ID" value="KMZ60703.1"/>
    <property type="molecule type" value="Genomic_DNA"/>
</dbReference>
<dbReference type="PANTHER" id="PTHR31476:SF9">
    <property type="entry name" value="PROTEIN ROOT PRIMORDIUM DEFECTIVE 1"/>
    <property type="match status" value="1"/>
</dbReference>
<dbReference type="OMA" id="PPGFKIS"/>
<evidence type="ECO:0000256" key="2">
    <source>
        <dbReference type="SAM" id="SignalP"/>
    </source>
</evidence>
<feature type="compositionally biased region" description="Acidic residues" evidence="1">
    <location>
        <begin position="471"/>
        <end position="484"/>
    </location>
</feature>
<keyword evidence="5" id="KW-1185">Reference proteome</keyword>
<dbReference type="Pfam" id="PF11955">
    <property type="entry name" value="PORR"/>
    <property type="match status" value="1"/>
</dbReference>
<evidence type="ECO:0000259" key="3">
    <source>
        <dbReference type="Pfam" id="PF11955"/>
    </source>
</evidence>
<dbReference type="GO" id="GO:0003723">
    <property type="term" value="F:RNA binding"/>
    <property type="evidence" value="ECO:0007669"/>
    <property type="project" value="InterPro"/>
</dbReference>
<dbReference type="AlphaFoldDB" id="A0A0K9NVP7"/>
<dbReference type="InterPro" id="IPR045040">
    <property type="entry name" value="PORR_fam"/>
</dbReference>
<sequence>MGFIRFFPLFSISHLGLLGCCIHHTGNESNLKSSSFAADSFAVPVVGIQASMPFTSHLRRLYFFFLHTRQKSSSTSIPKNMVRVRDHGFDNYMEVEKKVRQTLKIQSLILSQPSETIPIARLDSLARRVHGLKPNEAGAFLLKHPHVFHVYEHPVQRVLWCRLTPRAQRQVEEEATAIQNMIPDAVFRLRKLVMLSNSGRIRLEHIRIARRDFGLPDDFEESIILKHPEFFRLVGPGSDVNEPRSKYVEMIHNQEAHDSPKVNVCAIDRVREWEYRKNGYDAEDSRFSFSINFPPGFKIGKYFRVAMWKWQRIPYWSPYEDVSGYDLRSLEARRRMEKRAVAVIHELLSLMVEKKTTMERIAHFRQAMDLPNKMKEFLLQHQGIFYISTRGNQGKLHTVFLREAYRRGDLVEPNELYIARRNLGELLLMSAKKVNLDRALTSFGRGWGGFSGKVGRRESLIDDRYHKQRGEEEEEKDDCSDDSGVESGFFE</sequence>
<protein>
    <submittedName>
        <fullName evidence="4">Ubiquitin carboxyl-terminal hydrolase family protein</fullName>
    </submittedName>
</protein>
<evidence type="ECO:0000256" key="1">
    <source>
        <dbReference type="SAM" id="MobiDB-lite"/>
    </source>
</evidence>
<proteinExistence type="predicted"/>
<feature type="domain" description="PORR" evidence="3">
    <location>
        <begin position="84"/>
        <end position="430"/>
    </location>
</feature>
<dbReference type="OrthoDB" id="657547at2759"/>
<feature type="chain" id="PRO_5005527368" evidence="2">
    <location>
        <begin position="20"/>
        <end position="491"/>
    </location>
</feature>
<dbReference type="PANTHER" id="PTHR31476">
    <property type="entry name" value="PROTEIN WHAT'S THIS FACTOR 1 HOMOLOG, CHLOROPLASTIC"/>
    <property type="match status" value="1"/>
</dbReference>
<feature type="signal peptide" evidence="2">
    <location>
        <begin position="1"/>
        <end position="19"/>
    </location>
</feature>
<dbReference type="PROSITE" id="PS51257">
    <property type="entry name" value="PROKAR_LIPOPROTEIN"/>
    <property type="match status" value="1"/>
</dbReference>
<evidence type="ECO:0000313" key="5">
    <source>
        <dbReference type="Proteomes" id="UP000036987"/>
    </source>
</evidence>
<keyword evidence="4" id="KW-0378">Hydrolase</keyword>
<dbReference type="GO" id="GO:0016787">
    <property type="term" value="F:hydrolase activity"/>
    <property type="evidence" value="ECO:0007669"/>
    <property type="project" value="UniProtKB-KW"/>
</dbReference>
<dbReference type="STRING" id="29655.A0A0K9NVP7"/>
<gene>
    <name evidence="4" type="ORF">ZOSMA_57G00390</name>
</gene>
<dbReference type="InterPro" id="IPR021099">
    <property type="entry name" value="PORR_domain"/>
</dbReference>
<accession>A0A0K9NVP7</accession>
<feature type="region of interest" description="Disordered" evidence="1">
    <location>
        <begin position="461"/>
        <end position="491"/>
    </location>
</feature>